<keyword evidence="1" id="KW-0812">Transmembrane</keyword>
<keyword evidence="3" id="KW-1185">Reference proteome</keyword>
<dbReference type="InParanoid" id="A0A2G5DSC4"/>
<protein>
    <submittedName>
        <fullName evidence="2">Uncharacterized protein</fullName>
    </submittedName>
</protein>
<keyword evidence="1" id="KW-1133">Transmembrane helix</keyword>
<dbReference type="PANTHER" id="PTHR33133:SF5">
    <property type="entry name" value="OS08G0107100 PROTEIN"/>
    <property type="match status" value="1"/>
</dbReference>
<keyword evidence="1" id="KW-0472">Membrane</keyword>
<sequence length="332" mass="37666">MDSQQQKFQSMGFFGIVKEAYKTIFEAKKIFTLITLAMIFPLSCIMFFHLHILNFLFQRIDLTYVNLYYTASGSAVAKGIVHHLVLLWIVFFISNAAYLFFVFILYLVSTSSVVYTMMCIYAGKVLAFRELLNVVQKVLKRFMIHRVWLMLFYQIVTLVFLIYMCIWDLAVEQYRGSVVTMGVLVLLAALSVILYGFMNLDWQLACVISIFEDLSDTLGESKNITLRKGKQRLAITIAVGLQLSVIIVLMGYFYLLVAHGKSLGTVSKVSCGIMSILLLSVTILLGLVVQTLFYFVCKAYHGENIDKKCLATTLEAFIADKTAHQLQNLTVV</sequence>
<feature type="transmembrane region" description="Helical" evidence="1">
    <location>
        <begin position="176"/>
        <end position="197"/>
    </location>
</feature>
<dbReference type="Proteomes" id="UP000230069">
    <property type="component" value="Unassembled WGS sequence"/>
</dbReference>
<feature type="transmembrane region" description="Helical" evidence="1">
    <location>
        <begin position="84"/>
        <end position="108"/>
    </location>
</feature>
<feature type="transmembrane region" description="Helical" evidence="1">
    <location>
        <begin position="147"/>
        <end position="170"/>
    </location>
</feature>
<dbReference type="EMBL" id="KZ305032">
    <property type="protein sequence ID" value="PIA46399.1"/>
    <property type="molecule type" value="Genomic_DNA"/>
</dbReference>
<feature type="transmembrane region" description="Helical" evidence="1">
    <location>
        <begin position="30"/>
        <end position="50"/>
    </location>
</feature>
<accession>A0A2G5DSC4</accession>
<proteinExistence type="predicted"/>
<reference evidence="2 3" key="1">
    <citation type="submission" date="2017-09" db="EMBL/GenBank/DDBJ databases">
        <title>WGS assembly of Aquilegia coerulea Goldsmith.</title>
        <authorList>
            <person name="Hodges S."/>
            <person name="Kramer E."/>
            <person name="Nordborg M."/>
            <person name="Tomkins J."/>
            <person name="Borevitz J."/>
            <person name="Derieg N."/>
            <person name="Yan J."/>
            <person name="Mihaltcheva S."/>
            <person name="Hayes R.D."/>
            <person name="Rokhsar D."/>
        </authorList>
    </citation>
    <scope>NUCLEOTIDE SEQUENCE [LARGE SCALE GENOMIC DNA]</scope>
    <source>
        <strain evidence="3">cv. Goldsmith</strain>
    </source>
</reference>
<feature type="transmembrane region" description="Helical" evidence="1">
    <location>
        <begin position="233"/>
        <end position="255"/>
    </location>
</feature>
<organism evidence="2 3">
    <name type="scientific">Aquilegia coerulea</name>
    <name type="common">Rocky mountain columbine</name>
    <dbReference type="NCBI Taxonomy" id="218851"/>
    <lineage>
        <taxon>Eukaryota</taxon>
        <taxon>Viridiplantae</taxon>
        <taxon>Streptophyta</taxon>
        <taxon>Embryophyta</taxon>
        <taxon>Tracheophyta</taxon>
        <taxon>Spermatophyta</taxon>
        <taxon>Magnoliopsida</taxon>
        <taxon>Ranunculales</taxon>
        <taxon>Ranunculaceae</taxon>
        <taxon>Thalictroideae</taxon>
        <taxon>Aquilegia</taxon>
    </lineage>
</organism>
<dbReference type="OrthoDB" id="1908649at2759"/>
<name>A0A2G5DSC4_AQUCA</name>
<evidence type="ECO:0000313" key="3">
    <source>
        <dbReference type="Proteomes" id="UP000230069"/>
    </source>
</evidence>
<dbReference type="PANTHER" id="PTHR33133">
    <property type="entry name" value="OS08G0107100 PROTEIN-RELATED"/>
    <property type="match status" value="1"/>
</dbReference>
<feature type="transmembrane region" description="Helical" evidence="1">
    <location>
        <begin position="275"/>
        <end position="297"/>
    </location>
</feature>
<gene>
    <name evidence="2" type="ORF">AQUCO_01500141v1</name>
</gene>
<evidence type="ECO:0000313" key="2">
    <source>
        <dbReference type="EMBL" id="PIA46399.1"/>
    </source>
</evidence>
<evidence type="ECO:0000256" key="1">
    <source>
        <dbReference type="SAM" id="Phobius"/>
    </source>
</evidence>
<dbReference type="STRING" id="218851.A0A2G5DSC4"/>
<dbReference type="AlphaFoldDB" id="A0A2G5DSC4"/>